<evidence type="ECO:0000313" key="3">
    <source>
        <dbReference type="EMBL" id="MBK1814333.1"/>
    </source>
</evidence>
<dbReference type="PANTHER" id="PTHR43489">
    <property type="entry name" value="ISOMERASE"/>
    <property type="match status" value="1"/>
</dbReference>
<dbReference type="PANTHER" id="PTHR43489:SF3">
    <property type="entry name" value="XYLOSE ISOMERASE DOMAIN PROTEIN TIM BARREL"/>
    <property type="match status" value="1"/>
</dbReference>
<evidence type="ECO:0000256" key="1">
    <source>
        <dbReference type="ARBA" id="ARBA00023235"/>
    </source>
</evidence>
<protein>
    <submittedName>
        <fullName evidence="3">TIM barrel protein</fullName>
    </submittedName>
</protein>
<dbReference type="GO" id="GO:0016853">
    <property type="term" value="F:isomerase activity"/>
    <property type="evidence" value="ECO:0007669"/>
    <property type="project" value="UniProtKB-KW"/>
</dbReference>
<feature type="domain" description="Xylose isomerase-like TIM barrel" evidence="2">
    <location>
        <begin position="43"/>
        <end position="247"/>
    </location>
</feature>
<accession>A0A934R1B5</accession>
<dbReference type="SUPFAM" id="SSF51658">
    <property type="entry name" value="Xylose isomerase-like"/>
    <property type="match status" value="1"/>
</dbReference>
<dbReference type="InterPro" id="IPR050417">
    <property type="entry name" value="Sugar_Epim/Isomerase"/>
</dbReference>
<gene>
    <name evidence="3" type="ORF">JIN84_01835</name>
</gene>
<sequence>MSRINHSFCRWCYSDIPLETLCLAANDIGISSIELVMPEDMPLLKSHGLVCAMMSFPTGKTPDGIEVGRIEKAFNRLEHHDTLVEIYEPHLRASAAAGVKNVIVFSGNREGLGDEEGLRNCATGLRRLLPLAEELGITLVMELLNSRIDHPDYQCDHSAWGVRLCELLDSGNFGLLYDVYHMQIMEGDVIRTIRENHRWFIHYHTGGCPGRNEIDSTQELNYPAIMRAIVETGYDGFVGQEFIPLAENPLESLRQAVGICSV</sequence>
<dbReference type="Proteomes" id="UP000600139">
    <property type="component" value="Unassembled WGS sequence"/>
</dbReference>
<dbReference type="RefSeq" id="WP_200349301.1">
    <property type="nucleotide sequence ID" value="NZ_BAABHZ010000010.1"/>
</dbReference>
<comment type="caution">
    <text evidence="3">The sequence shown here is derived from an EMBL/GenBank/DDBJ whole genome shotgun (WGS) entry which is preliminary data.</text>
</comment>
<keyword evidence="1" id="KW-0413">Isomerase</keyword>
<dbReference type="Gene3D" id="3.20.20.150">
    <property type="entry name" value="Divalent-metal-dependent TIM barrel enzymes"/>
    <property type="match status" value="1"/>
</dbReference>
<name>A0A934R1B5_9BACT</name>
<organism evidence="3 4">
    <name type="scientific">Luteolibacter yonseiensis</name>
    <dbReference type="NCBI Taxonomy" id="1144680"/>
    <lineage>
        <taxon>Bacteria</taxon>
        <taxon>Pseudomonadati</taxon>
        <taxon>Verrucomicrobiota</taxon>
        <taxon>Verrucomicrobiia</taxon>
        <taxon>Verrucomicrobiales</taxon>
        <taxon>Verrucomicrobiaceae</taxon>
        <taxon>Luteolibacter</taxon>
    </lineage>
</organism>
<reference evidence="3" key="1">
    <citation type="submission" date="2021-01" db="EMBL/GenBank/DDBJ databases">
        <title>Modified the classification status of verrucomicrobia.</title>
        <authorList>
            <person name="Feng X."/>
        </authorList>
    </citation>
    <scope>NUCLEOTIDE SEQUENCE</scope>
    <source>
        <strain evidence="3">JCM 18052</strain>
    </source>
</reference>
<dbReference type="Pfam" id="PF01261">
    <property type="entry name" value="AP_endonuc_2"/>
    <property type="match status" value="1"/>
</dbReference>
<proteinExistence type="predicted"/>
<dbReference type="EMBL" id="JAENIK010000004">
    <property type="protein sequence ID" value="MBK1814333.1"/>
    <property type="molecule type" value="Genomic_DNA"/>
</dbReference>
<dbReference type="InterPro" id="IPR013022">
    <property type="entry name" value="Xyl_isomerase-like_TIM-brl"/>
</dbReference>
<keyword evidence="4" id="KW-1185">Reference proteome</keyword>
<evidence type="ECO:0000313" key="4">
    <source>
        <dbReference type="Proteomes" id="UP000600139"/>
    </source>
</evidence>
<dbReference type="AlphaFoldDB" id="A0A934R1B5"/>
<dbReference type="InterPro" id="IPR036237">
    <property type="entry name" value="Xyl_isomerase-like_sf"/>
</dbReference>
<evidence type="ECO:0000259" key="2">
    <source>
        <dbReference type="Pfam" id="PF01261"/>
    </source>
</evidence>